<dbReference type="Gene3D" id="2.60.120.430">
    <property type="entry name" value="Galactose-binding lectin"/>
    <property type="match status" value="1"/>
</dbReference>
<accession>A0ABR7QFY7</accession>
<evidence type="ECO:0000313" key="4">
    <source>
        <dbReference type="Proteomes" id="UP000619238"/>
    </source>
</evidence>
<dbReference type="PANTHER" id="PTHR13194">
    <property type="entry name" value="COMPLEX I INTERMEDIATE-ASSOCIATED PROTEIN 30"/>
    <property type="match status" value="1"/>
</dbReference>
<dbReference type="InterPro" id="IPR013857">
    <property type="entry name" value="NADH-UbQ_OxRdtase-assoc_prot30"/>
</dbReference>
<keyword evidence="4" id="KW-1185">Reference proteome</keyword>
<evidence type="ECO:0000313" key="3">
    <source>
        <dbReference type="EMBL" id="MBC8757423.1"/>
    </source>
</evidence>
<dbReference type="PANTHER" id="PTHR13194:SF19">
    <property type="entry name" value="NAD(P)-BINDING ROSSMANN-FOLD SUPERFAMILY PROTEIN"/>
    <property type="match status" value="1"/>
</dbReference>
<protein>
    <submittedName>
        <fullName evidence="3">CIA30 family protein</fullName>
    </submittedName>
</protein>
<gene>
    <name evidence="3" type="ORF">H2O64_22325</name>
</gene>
<sequence length="160" mass="18085">MTIFDFTKTSDISNWYVVNDGVMGGLSQGKFTQNEAGNGVFSGIISLENNGGFSAIRYGIGTTDISGKNTVVIRLKGDGKKYQFRLKQNSDDRYSFVTQFETSGDWEIIEIPLKSLYPTFRGQKLTIGNFSENYLEEIGFLVGNKKREQFQLELDYIELK</sequence>
<organism evidence="3 4">
    <name type="scientific">Kordia aestuariivivens</name>
    <dbReference type="NCBI Taxonomy" id="2759037"/>
    <lineage>
        <taxon>Bacteria</taxon>
        <taxon>Pseudomonadati</taxon>
        <taxon>Bacteroidota</taxon>
        <taxon>Flavobacteriia</taxon>
        <taxon>Flavobacteriales</taxon>
        <taxon>Flavobacteriaceae</taxon>
        <taxon>Kordia</taxon>
    </lineage>
</organism>
<feature type="domain" description="NADH:ubiquinone oxidoreductase intermediate-associated protein 30" evidence="2">
    <location>
        <begin position="4"/>
        <end position="154"/>
    </location>
</feature>
<comment type="caution">
    <text evidence="3">The sequence shown here is derived from an EMBL/GenBank/DDBJ whole genome shotgun (WGS) entry which is preliminary data.</text>
</comment>
<dbReference type="InterPro" id="IPR008979">
    <property type="entry name" value="Galactose-bd-like_sf"/>
</dbReference>
<proteinExistence type="inferred from homology"/>
<dbReference type="RefSeq" id="WP_187564466.1">
    <property type="nucleotide sequence ID" value="NZ_JACGWS010000020.1"/>
</dbReference>
<name>A0ABR7QFY7_9FLAO</name>
<evidence type="ECO:0000256" key="1">
    <source>
        <dbReference type="ARBA" id="ARBA00007884"/>
    </source>
</evidence>
<dbReference type="Proteomes" id="UP000619238">
    <property type="component" value="Unassembled WGS sequence"/>
</dbReference>
<comment type="similarity">
    <text evidence="1">Belongs to the CIA30 family.</text>
</comment>
<dbReference type="InterPro" id="IPR039131">
    <property type="entry name" value="NDUFAF1"/>
</dbReference>
<dbReference type="Pfam" id="PF08547">
    <property type="entry name" value="CIA30"/>
    <property type="match status" value="1"/>
</dbReference>
<dbReference type="SUPFAM" id="SSF49785">
    <property type="entry name" value="Galactose-binding domain-like"/>
    <property type="match status" value="1"/>
</dbReference>
<dbReference type="EMBL" id="JACGWS010000020">
    <property type="protein sequence ID" value="MBC8757423.1"/>
    <property type="molecule type" value="Genomic_DNA"/>
</dbReference>
<reference evidence="3 4" key="1">
    <citation type="submission" date="2020-07" db="EMBL/GenBank/DDBJ databases">
        <title>Description of Kordia aestuariivivens sp. nov., isolated from a tidal flat.</title>
        <authorList>
            <person name="Park S."/>
            <person name="Yoon J.-H."/>
        </authorList>
    </citation>
    <scope>NUCLEOTIDE SEQUENCE [LARGE SCALE GENOMIC DNA]</scope>
    <source>
        <strain evidence="3 4">YSTF-M3</strain>
    </source>
</reference>
<evidence type="ECO:0000259" key="2">
    <source>
        <dbReference type="Pfam" id="PF08547"/>
    </source>
</evidence>